<gene>
    <name evidence="1" type="ORF">Lalb_Chr20g0113271</name>
</gene>
<dbReference type="Proteomes" id="UP000447434">
    <property type="component" value="Chromosome 20"/>
</dbReference>
<name>A0A6A4NWT8_LUPAL</name>
<proteinExistence type="predicted"/>
<evidence type="ECO:0000313" key="2">
    <source>
        <dbReference type="Proteomes" id="UP000447434"/>
    </source>
</evidence>
<evidence type="ECO:0000313" key="1">
    <source>
        <dbReference type="EMBL" id="KAE9590977.1"/>
    </source>
</evidence>
<comment type="caution">
    <text evidence="1">The sequence shown here is derived from an EMBL/GenBank/DDBJ whole genome shotgun (WGS) entry which is preliminary data.</text>
</comment>
<reference evidence="2" key="1">
    <citation type="journal article" date="2020" name="Nat. Commun.">
        <title>Genome sequence of the cluster root forming white lupin.</title>
        <authorList>
            <person name="Hufnagel B."/>
            <person name="Marques A."/>
            <person name="Soriano A."/>
            <person name="Marques L."/>
            <person name="Divol F."/>
            <person name="Doumas P."/>
            <person name="Sallet E."/>
            <person name="Mancinotti D."/>
            <person name="Carrere S."/>
            <person name="Marande W."/>
            <person name="Arribat S."/>
            <person name="Keller J."/>
            <person name="Huneau C."/>
            <person name="Blein T."/>
            <person name="Aime D."/>
            <person name="Laguerre M."/>
            <person name="Taylor J."/>
            <person name="Schubert V."/>
            <person name="Nelson M."/>
            <person name="Geu-Flores F."/>
            <person name="Crespi M."/>
            <person name="Gallardo-Guerrero K."/>
            <person name="Delaux P.-M."/>
            <person name="Salse J."/>
            <person name="Berges H."/>
            <person name="Guyot R."/>
            <person name="Gouzy J."/>
            <person name="Peret B."/>
        </authorList>
    </citation>
    <scope>NUCLEOTIDE SEQUENCE [LARGE SCALE GENOMIC DNA]</scope>
    <source>
        <strain evidence="2">cv. Amiga</strain>
    </source>
</reference>
<sequence length="65" mass="7493">MYVTPSSPTKPPKGFKSLTQAFLHLHQWQRRLVVSKPKSHGLREIRLRPSVFLSLSISITAKYFV</sequence>
<protein>
    <submittedName>
        <fullName evidence="1">Uncharacterized protein</fullName>
    </submittedName>
</protein>
<keyword evidence="2" id="KW-1185">Reference proteome</keyword>
<dbReference type="EMBL" id="WOCE01000020">
    <property type="protein sequence ID" value="KAE9590977.1"/>
    <property type="molecule type" value="Genomic_DNA"/>
</dbReference>
<dbReference type="AlphaFoldDB" id="A0A6A4NWT8"/>
<organism evidence="1 2">
    <name type="scientific">Lupinus albus</name>
    <name type="common">White lupine</name>
    <name type="synonym">Lupinus termis</name>
    <dbReference type="NCBI Taxonomy" id="3870"/>
    <lineage>
        <taxon>Eukaryota</taxon>
        <taxon>Viridiplantae</taxon>
        <taxon>Streptophyta</taxon>
        <taxon>Embryophyta</taxon>
        <taxon>Tracheophyta</taxon>
        <taxon>Spermatophyta</taxon>
        <taxon>Magnoliopsida</taxon>
        <taxon>eudicotyledons</taxon>
        <taxon>Gunneridae</taxon>
        <taxon>Pentapetalae</taxon>
        <taxon>rosids</taxon>
        <taxon>fabids</taxon>
        <taxon>Fabales</taxon>
        <taxon>Fabaceae</taxon>
        <taxon>Papilionoideae</taxon>
        <taxon>50 kb inversion clade</taxon>
        <taxon>genistoids sensu lato</taxon>
        <taxon>core genistoids</taxon>
        <taxon>Genisteae</taxon>
        <taxon>Lupinus</taxon>
    </lineage>
</organism>
<accession>A0A6A4NWT8</accession>